<evidence type="ECO:0000313" key="2">
    <source>
        <dbReference type="Proteomes" id="UP001457282"/>
    </source>
</evidence>
<accession>A0AAW1X6E0</accession>
<proteinExistence type="predicted"/>
<protein>
    <submittedName>
        <fullName evidence="1">Uncharacterized protein</fullName>
    </submittedName>
</protein>
<keyword evidence="2" id="KW-1185">Reference proteome</keyword>
<dbReference type="AlphaFoldDB" id="A0AAW1X6E0"/>
<dbReference type="Proteomes" id="UP001457282">
    <property type="component" value="Unassembled WGS sequence"/>
</dbReference>
<reference evidence="1 2" key="1">
    <citation type="journal article" date="2023" name="G3 (Bethesda)">
        <title>A chromosome-length genome assembly and annotation of blackberry (Rubus argutus, cv. 'Hillquist').</title>
        <authorList>
            <person name="Bruna T."/>
            <person name="Aryal R."/>
            <person name="Dudchenko O."/>
            <person name="Sargent D.J."/>
            <person name="Mead D."/>
            <person name="Buti M."/>
            <person name="Cavallini A."/>
            <person name="Hytonen T."/>
            <person name="Andres J."/>
            <person name="Pham M."/>
            <person name="Weisz D."/>
            <person name="Mascagni F."/>
            <person name="Usai G."/>
            <person name="Natali L."/>
            <person name="Bassil N."/>
            <person name="Fernandez G.E."/>
            <person name="Lomsadze A."/>
            <person name="Armour M."/>
            <person name="Olukolu B."/>
            <person name="Poorten T."/>
            <person name="Britton C."/>
            <person name="Davik J."/>
            <person name="Ashrafi H."/>
            <person name="Aiden E.L."/>
            <person name="Borodovsky M."/>
            <person name="Worthington M."/>
        </authorList>
    </citation>
    <scope>NUCLEOTIDE SEQUENCE [LARGE SCALE GENOMIC DNA]</scope>
    <source>
        <strain evidence="1">PI 553951</strain>
    </source>
</reference>
<sequence>MTLVNISDVKCISYVTLAMKFIFTTTRAQFTSIRCSPNSIFKSLELSKVTCKATNNHKYSSSTADHITTTTTPSFLSALSAILLEPRLATPSQSPPHQHHKSNPCPDGHQAQLQFFLAPLTAISFADHELISPPLFTISHAPNRARARLIAAAAQISPHLSLPCLEPLGVNLGILCSSASILGSSSV</sequence>
<gene>
    <name evidence="1" type="ORF">M0R45_019777</name>
</gene>
<comment type="caution">
    <text evidence="1">The sequence shown here is derived from an EMBL/GenBank/DDBJ whole genome shotgun (WGS) entry which is preliminary data.</text>
</comment>
<dbReference type="EMBL" id="JBEDUW010000004">
    <property type="protein sequence ID" value="KAK9932543.1"/>
    <property type="molecule type" value="Genomic_DNA"/>
</dbReference>
<evidence type="ECO:0000313" key="1">
    <source>
        <dbReference type="EMBL" id="KAK9932543.1"/>
    </source>
</evidence>
<organism evidence="1 2">
    <name type="scientific">Rubus argutus</name>
    <name type="common">Southern blackberry</name>
    <dbReference type="NCBI Taxonomy" id="59490"/>
    <lineage>
        <taxon>Eukaryota</taxon>
        <taxon>Viridiplantae</taxon>
        <taxon>Streptophyta</taxon>
        <taxon>Embryophyta</taxon>
        <taxon>Tracheophyta</taxon>
        <taxon>Spermatophyta</taxon>
        <taxon>Magnoliopsida</taxon>
        <taxon>eudicotyledons</taxon>
        <taxon>Gunneridae</taxon>
        <taxon>Pentapetalae</taxon>
        <taxon>rosids</taxon>
        <taxon>fabids</taxon>
        <taxon>Rosales</taxon>
        <taxon>Rosaceae</taxon>
        <taxon>Rosoideae</taxon>
        <taxon>Rosoideae incertae sedis</taxon>
        <taxon>Rubus</taxon>
    </lineage>
</organism>
<name>A0AAW1X6E0_RUBAR</name>